<sequence>MMDSGARAIYGRLALSDARRVLPPHALADIFTAAFDTRKLILGVGPVIYPMAPDQAARALLPQARLRTQDDYIGCIIAGRKELFGDDEAALRAASSDTLQDLASRLLAEWPSGAAKVPQAGEAGSFFYVEMASCIPFDLQPETRVTLLGDAIHTMTPSLGRGANVALRDAGLLRNWIVKHHKGELSCDAALQAYEREMTTYGFEVVRRSADMGAKLLGQDPLSPS</sequence>
<evidence type="ECO:0000256" key="1">
    <source>
        <dbReference type="ARBA" id="ARBA00022630"/>
    </source>
</evidence>
<dbReference type="AlphaFoldDB" id="A0A089NMV2"/>
<evidence type="ECO:0000259" key="5">
    <source>
        <dbReference type="Pfam" id="PF01494"/>
    </source>
</evidence>
<dbReference type="SUPFAM" id="SSF51905">
    <property type="entry name" value="FAD/NAD(P)-binding domain"/>
    <property type="match status" value="1"/>
</dbReference>
<evidence type="ECO:0000313" key="6">
    <source>
        <dbReference type="EMBL" id="AIQ89241.1"/>
    </source>
</evidence>
<keyword evidence="3" id="KW-0560">Oxidoreductase</keyword>
<dbReference type="EMBL" id="CP003811">
    <property type="protein sequence ID" value="AIQ89241.1"/>
    <property type="molecule type" value="Genomic_DNA"/>
</dbReference>
<dbReference type="eggNOG" id="COG0654">
    <property type="taxonomic scope" value="Bacteria"/>
</dbReference>
<gene>
    <name evidence="6" type="ORF">MOC_1486</name>
</gene>
<feature type="domain" description="FAD-binding" evidence="5">
    <location>
        <begin position="143"/>
        <end position="209"/>
    </location>
</feature>
<name>A0A089NMV2_9HYPH</name>
<keyword evidence="4 6" id="KW-0503">Monooxygenase</keyword>
<dbReference type="PANTHER" id="PTHR46972:SF1">
    <property type="entry name" value="FAD DEPENDENT OXIDOREDUCTASE DOMAIN-CONTAINING PROTEIN"/>
    <property type="match status" value="1"/>
</dbReference>
<dbReference type="GO" id="GO:0004497">
    <property type="term" value="F:monooxygenase activity"/>
    <property type="evidence" value="ECO:0007669"/>
    <property type="project" value="UniProtKB-KW"/>
</dbReference>
<dbReference type="Gene3D" id="3.50.50.60">
    <property type="entry name" value="FAD/NAD(P)-binding domain"/>
    <property type="match status" value="1"/>
</dbReference>
<dbReference type="Proteomes" id="UP000029492">
    <property type="component" value="Chromosome"/>
</dbReference>
<evidence type="ECO:0000256" key="4">
    <source>
        <dbReference type="ARBA" id="ARBA00023033"/>
    </source>
</evidence>
<evidence type="ECO:0000256" key="2">
    <source>
        <dbReference type="ARBA" id="ARBA00022827"/>
    </source>
</evidence>
<accession>A0A089NMV2</accession>
<dbReference type="InterPro" id="IPR036188">
    <property type="entry name" value="FAD/NAD-bd_sf"/>
</dbReference>
<keyword evidence="1" id="KW-0285">Flavoprotein</keyword>
<dbReference type="Pfam" id="PF01494">
    <property type="entry name" value="FAD_binding_3"/>
    <property type="match status" value="1"/>
</dbReference>
<reference evidence="6 7" key="1">
    <citation type="journal article" date="2014" name="PLoS ONE">
        <title>Genome Information of Methylobacterium oryzae, a Plant-Probiotic Methylotroph in the Phyllosphere.</title>
        <authorList>
            <person name="Kwak M.J."/>
            <person name="Jeong H."/>
            <person name="Madhaiyan M."/>
            <person name="Lee Y."/>
            <person name="Sa T.M."/>
            <person name="Oh T.K."/>
            <person name="Kim J.F."/>
        </authorList>
    </citation>
    <scope>NUCLEOTIDE SEQUENCE [LARGE SCALE GENOMIC DNA]</scope>
    <source>
        <strain evidence="6 7">CBMB20</strain>
    </source>
</reference>
<proteinExistence type="predicted"/>
<keyword evidence="7" id="KW-1185">Reference proteome</keyword>
<dbReference type="STRING" id="693986.MOC_1486"/>
<dbReference type="InterPro" id="IPR002938">
    <property type="entry name" value="FAD-bd"/>
</dbReference>
<organism evidence="6 7">
    <name type="scientific">Methylobacterium oryzae CBMB20</name>
    <dbReference type="NCBI Taxonomy" id="693986"/>
    <lineage>
        <taxon>Bacteria</taxon>
        <taxon>Pseudomonadati</taxon>
        <taxon>Pseudomonadota</taxon>
        <taxon>Alphaproteobacteria</taxon>
        <taxon>Hyphomicrobiales</taxon>
        <taxon>Methylobacteriaceae</taxon>
        <taxon>Methylobacterium</taxon>
    </lineage>
</organism>
<keyword evidence="2" id="KW-0274">FAD</keyword>
<dbReference type="KEGG" id="mor:MOC_1486"/>
<dbReference type="HOGENOM" id="CLU_1223752_0_0_5"/>
<protein>
    <submittedName>
        <fullName evidence="6">FAD-binding monooxygenase</fullName>
    </submittedName>
</protein>
<evidence type="ECO:0000313" key="7">
    <source>
        <dbReference type="Proteomes" id="UP000029492"/>
    </source>
</evidence>
<dbReference type="PANTHER" id="PTHR46972">
    <property type="entry name" value="MONOOXYGENASE ASQM-RELATED"/>
    <property type="match status" value="1"/>
</dbReference>
<evidence type="ECO:0000256" key="3">
    <source>
        <dbReference type="ARBA" id="ARBA00023002"/>
    </source>
</evidence>
<dbReference type="GO" id="GO:0071949">
    <property type="term" value="F:FAD binding"/>
    <property type="evidence" value="ECO:0007669"/>
    <property type="project" value="InterPro"/>
</dbReference>